<dbReference type="AlphaFoldDB" id="A0AAV4ZZW8"/>
<name>A0AAV4ZZW8_9AGAM</name>
<dbReference type="SUPFAM" id="SSF52047">
    <property type="entry name" value="RNI-like"/>
    <property type="match status" value="1"/>
</dbReference>
<keyword evidence="2" id="KW-1185">Reference proteome</keyword>
<accession>A0AAV4ZZW8</accession>
<organism evidence="1 2">
    <name type="scientific">Clathrus columnatus</name>
    <dbReference type="NCBI Taxonomy" id="1419009"/>
    <lineage>
        <taxon>Eukaryota</taxon>
        <taxon>Fungi</taxon>
        <taxon>Dikarya</taxon>
        <taxon>Basidiomycota</taxon>
        <taxon>Agaricomycotina</taxon>
        <taxon>Agaricomycetes</taxon>
        <taxon>Phallomycetidae</taxon>
        <taxon>Phallales</taxon>
        <taxon>Clathraceae</taxon>
        <taxon>Clathrus</taxon>
    </lineage>
</organism>
<protein>
    <submittedName>
        <fullName evidence="1">Uncharacterized protein</fullName>
    </submittedName>
</protein>
<sequence length="356" mass="41078">MCFGDLTSLFPYLENLFYQPSTINLSFDTPHMQPHLKALGICIGRLDSFAMPGRFPGLRWLDLIYEPLIPWDLLLKALESLPNLQVLHLRPLNSCWSISEIRHPIITLLKRKVLIMYFNQISQLIHAPKLIHLHAENYPTKNDNGHFSGFDLSKITDIQLTIGKPSSFYIEGYDSGASCSFYHQKAGSIYDSSPILYGNKFKILLENLTPDGTIFPQLEKITYYTIEETLRDLSDIRPLQKLMQERFTKGREPLEIDLREFPPVHPKLLEEIGRLGIRLTQPKNLRSRKGSTLNTLRHDYLFLIEQAYLTTTKTTTNATRQRCQGANKPVGQDKKITWTWSLKKIQKLRYGSTLID</sequence>
<gene>
    <name evidence="1" type="ORF">Clacol_000125</name>
</gene>
<dbReference type="EMBL" id="BPWL01000001">
    <property type="protein sequence ID" value="GJJ05938.1"/>
    <property type="molecule type" value="Genomic_DNA"/>
</dbReference>
<reference evidence="1" key="1">
    <citation type="submission" date="2021-10" db="EMBL/GenBank/DDBJ databases">
        <title>De novo Genome Assembly of Clathrus columnatus (Basidiomycota, Fungi) Using Illumina and Nanopore Sequence Data.</title>
        <authorList>
            <person name="Ogiso-Tanaka E."/>
            <person name="Itagaki H."/>
            <person name="Hosoya T."/>
            <person name="Hosaka K."/>
        </authorList>
    </citation>
    <scope>NUCLEOTIDE SEQUENCE</scope>
    <source>
        <strain evidence="1">MO-923</strain>
    </source>
</reference>
<evidence type="ECO:0000313" key="1">
    <source>
        <dbReference type="EMBL" id="GJJ05938.1"/>
    </source>
</evidence>
<comment type="caution">
    <text evidence="1">The sequence shown here is derived from an EMBL/GenBank/DDBJ whole genome shotgun (WGS) entry which is preliminary data.</text>
</comment>
<evidence type="ECO:0000313" key="2">
    <source>
        <dbReference type="Proteomes" id="UP001050691"/>
    </source>
</evidence>
<dbReference type="Proteomes" id="UP001050691">
    <property type="component" value="Unassembled WGS sequence"/>
</dbReference>
<proteinExistence type="predicted"/>